<dbReference type="InterPro" id="IPR051909">
    <property type="entry name" value="MFP_Cation_Efflux"/>
</dbReference>
<feature type="coiled-coil region" evidence="6">
    <location>
        <begin position="199"/>
        <end position="233"/>
    </location>
</feature>
<dbReference type="GO" id="GO:0060003">
    <property type="term" value="P:copper ion export"/>
    <property type="evidence" value="ECO:0007669"/>
    <property type="project" value="TreeGrafter"/>
</dbReference>
<dbReference type="InterPro" id="IPR006143">
    <property type="entry name" value="RND_pump_MFP"/>
</dbReference>
<dbReference type="FunFam" id="2.40.420.20:FF:000006">
    <property type="entry name" value="RND family efflux transporter MFP subunit"/>
    <property type="match status" value="1"/>
</dbReference>
<keyword evidence="4" id="KW-0105">Cadmium resistance</keyword>
<keyword evidence="6" id="KW-0175">Coiled coil</keyword>
<evidence type="ECO:0000259" key="12">
    <source>
        <dbReference type="Pfam" id="PF25975"/>
    </source>
</evidence>
<dbReference type="InterPro" id="IPR058792">
    <property type="entry name" value="Beta-barrel_RND_2"/>
</dbReference>
<feature type="compositionally biased region" description="Basic and acidic residues" evidence="7">
    <location>
        <begin position="35"/>
        <end position="92"/>
    </location>
</feature>
<feature type="region of interest" description="Disordered" evidence="7">
    <location>
        <begin position="32"/>
        <end position="92"/>
    </location>
</feature>
<dbReference type="AlphaFoldDB" id="A0A562PV21"/>
<comment type="caution">
    <text evidence="13">The sequence shown here is derived from an EMBL/GenBank/DDBJ whole genome shotgun (WGS) entry which is preliminary data.</text>
</comment>
<dbReference type="Pfam" id="PF25975">
    <property type="entry name" value="CzcB_C"/>
    <property type="match status" value="1"/>
</dbReference>
<evidence type="ECO:0000256" key="7">
    <source>
        <dbReference type="SAM" id="MobiDB-lite"/>
    </source>
</evidence>
<dbReference type="GO" id="GO:0030288">
    <property type="term" value="C:outer membrane-bounded periplasmic space"/>
    <property type="evidence" value="ECO:0007669"/>
    <property type="project" value="TreeGrafter"/>
</dbReference>
<dbReference type="GO" id="GO:0016020">
    <property type="term" value="C:membrane"/>
    <property type="evidence" value="ECO:0007669"/>
    <property type="project" value="InterPro"/>
</dbReference>
<dbReference type="RefSeq" id="WP_145145424.1">
    <property type="nucleotide sequence ID" value="NZ_VLKY01000020.1"/>
</dbReference>
<dbReference type="GO" id="GO:0046914">
    <property type="term" value="F:transition metal ion binding"/>
    <property type="evidence" value="ECO:0007669"/>
    <property type="project" value="TreeGrafter"/>
</dbReference>
<protein>
    <submittedName>
        <fullName evidence="13">Cobalt-zinc-cadmium efflux system membrane fusion protein</fullName>
    </submittedName>
</protein>
<dbReference type="PANTHER" id="PTHR30097">
    <property type="entry name" value="CATION EFFLUX SYSTEM PROTEIN CUSB"/>
    <property type="match status" value="1"/>
</dbReference>
<dbReference type="Gene3D" id="1.10.287.470">
    <property type="entry name" value="Helix hairpin bin"/>
    <property type="match status" value="1"/>
</dbReference>
<dbReference type="GO" id="GO:0046686">
    <property type="term" value="P:response to cadmium ion"/>
    <property type="evidence" value="ECO:0007669"/>
    <property type="project" value="UniProtKB-KW"/>
</dbReference>
<evidence type="ECO:0000259" key="9">
    <source>
        <dbReference type="Pfam" id="PF25893"/>
    </source>
</evidence>
<dbReference type="Proteomes" id="UP000316905">
    <property type="component" value="Unassembled WGS sequence"/>
</dbReference>
<evidence type="ECO:0000256" key="5">
    <source>
        <dbReference type="ARBA" id="ARBA00058766"/>
    </source>
</evidence>
<organism evidence="13 14">
    <name type="scientific">Pseudomonas duriflava</name>
    <dbReference type="NCBI Taxonomy" id="459528"/>
    <lineage>
        <taxon>Bacteria</taxon>
        <taxon>Pseudomonadati</taxon>
        <taxon>Pseudomonadota</taxon>
        <taxon>Gammaproteobacteria</taxon>
        <taxon>Pseudomonadales</taxon>
        <taxon>Pseudomonadaceae</taxon>
        <taxon>Pseudomonas</taxon>
    </lineage>
</organism>
<keyword evidence="8" id="KW-0732">Signal</keyword>
<evidence type="ECO:0000256" key="2">
    <source>
        <dbReference type="ARBA" id="ARBA00022448"/>
    </source>
</evidence>
<dbReference type="GO" id="GO:0022857">
    <property type="term" value="F:transmembrane transporter activity"/>
    <property type="evidence" value="ECO:0007669"/>
    <property type="project" value="InterPro"/>
</dbReference>
<dbReference type="Gene3D" id="2.40.420.20">
    <property type="match status" value="1"/>
</dbReference>
<dbReference type="EMBL" id="VLKY01000020">
    <property type="protein sequence ID" value="TWI48259.1"/>
    <property type="molecule type" value="Genomic_DNA"/>
</dbReference>
<dbReference type="InterPro" id="IPR058648">
    <property type="entry name" value="HH_CzcB-like"/>
</dbReference>
<evidence type="ECO:0000256" key="1">
    <source>
        <dbReference type="ARBA" id="ARBA00009477"/>
    </source>
</evidence>
<evidence type="ECO:0000313" key="13">
    <source>
        <dbReference type="EMBL" id="TWI48259.1"/>
    </source>
</evidence>
<dbReference type="InterPro" id="IPR058649">
    <property type="entry name" value="CzcB_C"/>
</dbReference>
<comment type="function">
    <text evidence="5">CzcA and CzcB together would act in zinc efflux nearly as effectively as the complete czc efflux system (CzcABC). The CzcB protein is thought to funnel zinc cations to the CzcA transport protein.</text>
</comment>
<dbReference type="Pfam" id="PF25973">
    <property type="entry name" value="BSH_CzcB"/>
    <property type="match status" value="1"/>
</dbReference>
<comment type="similarity">
    <text evidence="1">Belongs to the membrane fusion protein (MFP) (TC 8.A.1) family.</text>
</comment>
<dbReference type="PANTHER" id="PTHR30097:SF4">
    <property type="entry name" value="SLR6042 PROTEIN"/>
    <property type="match status" value="1"/>
</dbReference>
<dbReference type="FunFam" id="2.40.30.170:FF:000010">
    <property type="entry name" value="Efflux RND transporter periplasmic adaptor subunit"/>
    <property type="match status" value="1"/>
</dbReference>
<feature type="chain" id="PRO_5022103270" evidence="8">
    <location>
        <begin position="26"/>
        <end position="431"/>
    </location>
</feature>
<keyword evidence="14" id="KW-1185">Reference proteome</keyword>
<name>A0A562PV21_9PSED</name>
<keyword evidence="2" id="KW-0813">Transport</keyword>
<dbReference type="Pfam" id="PF25893">
    <property type="entry name" value="HH_CzcB"/>
    <property type="match status" value="1"/>
</dbReference>
<dbReference type="OrthoDB" id="9768185at2"/>
<evidence type="ECO:0000259" key="11">
    <source>
        <dbReference type="Pfam" id="PF25973"/>
    </source>
</evidence>
<proteinExistence type="inferred from homology"/>
<dbReference type="GO" id="GO:0015679">
    <property type="term" value="P:plasma membrane copper ion transport"/>
    <property type="evidence" value="ECO:0007669"/>
    <property type="project" value="TreeGrafter"/>
</dbReference>
<dbReference type="Pfam" id="PF25954">
    <property type="entry name" value="Beta-barrel_RND_2"/>
    <property type="match status" value="1"/>
</dbReference>
<dbReference type="Gene3D" id="2.40.30.170">
    <property type="match status" value="1"/>
</dbReference>
<evidence type="ECO:0000313" key="14">
    <source>
        <dbReference type="Proteomes" id="UP000316905"/>
    </source>
</evidence>
<feature type="domain" description="CzcB-like C-terminal circularly permuted SH3-like" evidence="12">
    <location>
        <begin position="359"/>
        <end position="419"/>
    </location>
</feature>
<sequence>MSKKHKTKVAAVVALMLGLGLSAGIDGTFSSNAVHAEEHGHDADSQAEEGHEHSDSGHDKASKRKKDDSESHSDKEHDEAEEHGHEEHKEGELELSAEQIKTAGITLAQAKSGVVNSLLELPGEITFDEDRTAHIVPRVAGVVEAITVGLGQHVKKGQLLATISSQQISEQRSELAAAKQRAALARTLFERERTLWQDKISAEQDYLEARQALQEAEISLKNAQQKMVALSGSSKPTGGNRYELRAPFDGMIIEKHIALGEVVNENSNVFIISDLAKVWATFNVSAKDLAKVTVGKAVEVSAPELETQVSGVVAYVGSLLGEQTRAAMARVTLPNPEGAWRPGLFVTIKIATSSQRAAVTVPAQAIQTIENKPTVFIRTAEGFQAQSVKVGARDGQVVEVVQGLTEGTQIAAEGSFILKSELGKGSAEHSH</sequence>
<evidence type="ECO:0000259" key="10">
    <source>
        <dbReference type="Pfam" id="PF25954"/>
    </source>
</evidence>
<keyword evidence="3" id="KW-0862">Zinc</keyword>
<feature type="domain" description="CzcB-like alpha-helical hairpin" evidence="9">
    <location>
        <begin position="170"/>
        <end position="229"/>
    </location>
</feature>
<evidence type="ECO:0000256" key="4">
    <source>
        <dbReference type="ARBA" id="ARBA00043263"/>
    </source>
</evidence>
<evidence type="ECO:0000256" key="3">
    <source>
        <dbReference type="ARBA" id="ARBA00022833"/>
    </source>
</evidence>
<evidence type="ECO:0000256" key="8">
    <source>
        <dbReference type="SAM" id="SignalP"/>
    </source>
</evidence>
<feature type="domain" description="CusB-like beta-barrel" evidence="10">
    <location>
        <begin position="277"/>
        <end position="353"/>
    </location>
</feature>
<dbReference type="SUPFAM" id="SSF111369">
    <property type="entry name" value="HlyD-like secretion proteins"/>
    <property type="match status" value="1"/>
</dbReference>
<accession>A0A562PV21</accession>
<dbReference type="NCBIfam" id="TIGR01730">
    <property type="entry name" value="RND_mfp"/>
    <property type="match status" value="1"/>
</dbReference>
<evidence type="ECO:0000256" key="6">
    <source>
        <dbReference type="SAM" id="Coils"/>
    </source>
</evidence>
<reference evidence="13 14" key="1">
    <citation type="journal article" date="2015" name="Stand. Genomic Sci.">
        <title>Genomic Encyclopedia of Bacterial and Archaeal Type Strains, Phase III: the genomes of soil and plant-associated and newly described type strains.</title>
        <authorList>
            <person name="Whitman W.B."/>
            <person name="Woyke T."/>
            <person name="Klenk H.P."/>
            <person name="Zhou Y."/>
            <person name="Lilburn T.G."/>
            <person name="Beck B.J."/>
            <person name="De Vos P."/>
            <person name="Vandamme P."/>
            <person name="Eisen J.A."/>
            <person name="Garrity G."/>
            <person name="Hugenholtz P."/>
            <person name="Kyrpides N.C."/>
        </authorList>
    </citation>
    <scope>NUCLEOTIDE SEQUENCE [LARGE SCALE GENOMIC DNA]</scope>
    <source>
        <strain evidence="13 14">CGMCC 1.6858</strain>
    </source>
</reference>
<feature type="domain" description="CzcB-like barrel-sandwich hybrid" evidence="11">
    <location>
        <begin position="131"/>
        <end position="274"/>
    </location>
</feature>
<gene>
    <name evidence="13" type="ORF">IQ22_04174</name>
</gene>
<feature type="signal peptide" evidence="8">
    <location>
        <begin position="1"/>
        <end position="25"/>
    </location>
</feature>
<dbReference type="Gene3D" id="2.40.50.100">
    <property type="match status" value="1"/>
</dbReference>
<dbReference type="InterPro" id="IPR058647">
    <property type="entry name" value="BSH_CzcB-like"/>
</dbReference>